<keyword evidence="1" id="KW-0805">Transcription regulation</keyword>
<evidence type="ECO:0000256" key="3">
    <source>
        <dbReference type="ARBA" id="ARBA00023163"/>
    </source>
</evidence>
<evidence type="ECO:0000256" key="1">
    <source>
        <dbReference type="ARBA" id="ARBA00023015"/>
    </source>
</evidence>
<dbReference type="AlphaFoldDB" id="A0A1H8BGQ7"/>
<proteinExistence type="predicted"/>
<dbReference type="InterPro" id="IPR018490">
    <property type="entry name" value="cNMP-bd_dom_sf"/>
</dbReference>
<keyword evidence="5" id="KW-0808">Transferase</keyword>
<dbReference type="PROSITE" id="PS50042">
    <property type="entry name" value="CNMP_BINDING_3"/>
    <property type="match status" value="1"/>
</dbReference>
<accession>A0A1H8BGQ7</accession>
<dbReference type="OrthoDB" id="1853299at2"/>
<dbReference type="Pfam" id="PF13545">
    <property type="entry name" value="HTH_Crp_2"/>
    <property type="match status" value="1"/>
</dbReference>
<dbReference type="InterPro" id="IPR036390">
    <property type="entry name" value="WH_DNA-bd_sf"/>
</dbReference>
<dbReference type="GO" id="GO:0016301">
    <property type="term" value="F:kinase activity"/>
    <property type="evidence" value="ECO:0007669"/>
    <property type="project" value="UniProtKB-KW"/>
</dbReference>
<dbReference type="CDD" id="cd00038">
    <property type="entry name" value="CAP_ED"/>
    <property type="match status" value="1"/>
</dbReference>
<evidence type="ECO:0000259" key="4">
    <source>
        <dbReference type="PROSITE" id="PS50042"/>
    </source>
</evidence>
<keyword evidence="3" id="KW-0804">Transcription</keyword>
<dbReference type="InterPro" id="IPR000595">
    <property type="entry name" value="cNMP-bd_dom"/>
</dbReference>
<keyword evidence="6" id="KW-1185">Reference proteome</keyword>
<keyword evidence="5" id="KW-0418">Kinase</keyword>
<gene>
    <name evidence="5" type="ORF">SAMN05216180_1849</name>
</gene>
<feature type="domain" description="Cyclic nucleotide-binding" evidence="4">
    <location>
        <begin position="16"/>
        <end position="116"/>
    </location>
</feature>
<dbReference type="EMBL" id="FOCG01000001">
    <property type="protein sequence ID" value="SEM81057.1"/>
    <property type="molecule type" value="Genomic_DNA"/>
</dbReference>
<dbReference type="RefSeq" id="WP_092753813.1">
    <property type="nucleotide sequence ID" value="NZ_FOCG01000001.1"/>
</dbReference>
<dbReference type="InterPro" id="IPR012318">
    <property type="entry name" value="HTH_CRP"/>
</dbReference>
<dbReference type="SUPFAM" id="SSF46785">
    <property type="entry name" value="Winged helix' DNA-binding domain"/>
    <property type="match status" value="1"/>
</dbReference>
<protein>
    <submittedName>
        <fullName evidence="5">cAMP-binding domain of CRP or a regulatory subunit of cAMP-dependent protein kinases</fullName>
    </submittedName>
</protein>
<dbReference type="Proteomes" id="UP000199158">
    <property type="component" value="Unassembled WGS sequence"/>
</dbReference>
<dbReference type="STRING" id="474960.SAMN05216180_1849"/>
<evidence type="ECO:0000313" key="5">
    <source>
        <dbReference type="EMBL" id="SEM81057.1"/>
    </source>
</evidence>
<dbReference type="Pfam" id="PF00027">
    <property type="entry name" value="cNMP_binding"/>
    <property type="match status" value="1"/>
</dbReference>
<dbReference type="Gene3D" id="2.60.120.10">
    <property type="entry name" value="Jelly Rolls"/>
    <property type="match status" value="1"/>
</dbReference>
<evidence type="ECO:0000256" key="2">
    <source>
        <dbReference type="ARBA" id="ARBA00023125"/>
    </source>
</evidence>
<name>A0A1H8BGQ7_9FIRM</name>
<organism evidence="5 6">
    <name type="scientific">Hydrogenoanaerobacterium saccharovorans</name>
    <dbReference type="NCBI Taxonomy" id="474960"/>
    <lineage>
        <taxon>Bacteria</taxon>
        <taxon>Bacillati</taxon>
        <taxon>Bacillota</taxon>
        <taxon>Clostridia</taxon>
        <taxon>Eubacteriales</taxon>
        <taxon>Oscillospiraceae</taxon>
        <taxon>Hydrogenoanaerobacterium</taxon>
    </lineage>
</organism>
<dbReference type="SUPFAM" id="SSF51206">
    <property type="entry name" value="cAMP-binding domain-like"/>
    <property type="match status" value="1"/>
</dbReference>
<dbReference type="GO" id="GO:0006355">
    <property type="term" value="P:regulation of DNA-templated transcription"/>
    <property type="evidence" value="ECO:0007669"/>
    <property type="project" value="InterPro"/>
</dbReference>
<keyword evidence="2" id="KW-0238">DNA-binding</keyword>
<dbReference type="InterPro" id="IPR014710">
    <property type="entry name" value="RmlC-like_jellyroll"/>
</dbReference>
<evidence type="ECO:0000313" key="6">
    <source>
        <dbReference type="Proteomes" id="UP000199158"/>
    </source>
</evidence>
<reference evidence="5 6" key="1">
    <citation type="submission" date="2016-10" db="EMBL/GenBank/DDBJ databases">
        <authorList>
            <person name="de Groot N.N."/>
        </authorList>
    </citation>
    <scope>NUCLEOTIDE SEQUENCE [LARGE SCALE GENOMIC DNA]</scope>
    <source>
        <strain evidence="5 6">CGMCC 1.5070</strain>
    </source>
</reference>
<sequence>MALTAKQKKIVSSCFLFKGLELQQLDTFFNNLSSVSFLTGEPIYTTENFKKSIGIITAGTINAYKGKDIVLNTFGVGDCFGVASLFHPTEEYVAVIQAKIKAELVFISDTQLNSLFREYPETAINYITFLSERIHFLNQKIDSFTVPSTAAALNYYLLDNQQNGVVTVANGYSHLARQLHIGRASLYRSLEQLEKQGIIKREDRKITILNIDSLQTS</sequence>
<dbReference type="GO" id="GO:0003677">
    <property type="term" value="F:DNA binding"/>
    <property type="evidence" value="ECO:0007669"/>
    <property type="project" value="UniProtKB-KW"/>
</dbReference>